<dbReference type="EMBL" id="GIFC01005636">
    <property type="protein sequence ID" value="MXU87719.1"/>
    <property type="molecule type" value="Transcribed_RNA"/>
</dbReference>
<accession>A0A6B0U5D6</accession>
<sequence length="98" mass="9880">MLWATEPTSVGSELVICSTALAASLSHVIPTDVRVTSVCGCAADCVIGLCMTSCSDKIFITEGVEGWGSKDVASVAATLSVGAIFVVATKCTLSGCCT</sequence>
<name>A0A6B0U5D6_IXORI</name>
<organism evidence="1">
    <name type="scientific">Ixodes ricinus</name>
    <name type="common">Common tick</name>
    <name type="synonym">Acarus ricinus</name>
    <dbReference type="NCBI Taxonomy" id="34613"/>
    <lineage>
        <taxon>Eukaryota</taxon>
        <taxon>Metazoa</taxon>
        <taxon>Ecdysozoa</taxon>
        <taxon>Arthropoda</taxon>
        <taxon>Chelicerata</taxon>
        <taxon>Arachnida</taxon>
        <taxon>Acari</taxon>
        <taxon>Parasitiformes</taxon>
        <taxon>Ixodida</taxon>
        <taxon>Ixodoidea</taxon>
        <taxon>Ixodidae</taxon>
        <taxon>Ixodinae</taxon>
        <taxon>Ixodes</taxon>
    </lineage>
</organism>
<evidence type="ECO:0000313" key="1">
    <source>
        <dbReference type="EMBL" id="MXU87719.1"/>
    </source>
</evidence>
<proteinExistence type="predicted"/>
<reference evidence="1" key="1">
    <citation type="submission" date="2019-12" db="EMBL/GenBank/DDBJ databases">
        <title>An insight into the sialome of adult female Ixodes ricinus ticks feeding for 6 days.</title>
        <authorList>
            <person name="Perner J."/>
            <person name="Ribeiro J.M.C."/>
        </authorList>
    </citation>
    <scope>NUCLEOTIDE SEQUENCE</scope>
    <source>
        <strain evidence="1">Semi-engorged</strain>
        <tissue evidence="1">Salivary glands</tissue>
    </source>
</reference>
<dbReference type="AlphaFoldDB" id="A0A6B0U5D6"/>
<protein>
    <submittedName>
        <fullName evidence="1">Putative secreted protein</fullName>
    </submittedName>
</protein>